<dbReference type="Proteomes" id="UP000267159">
    <property type="component" value="Unassembled WGS sequence"/>
</dbReference>
<name>A0A3L8AA53_9BACE</name>
<dbReference type="InterPro" id="IPR058240">
    <property type="entry name" value="rSAM_sf"/>
</dbReference>
<evidence type="ECO:0000256" key="6">
    <source>
        <dbReference type="ARBA" id="ARBA00023014"/>
    </source>
</evidence>
<keyword evidence="4" id="KW-0479">Metal-binding</keyword>
<keyword evidence="3" id="KW-0949">S-adenosyl-L-methionine</keyword>
<dbReference type="AlphaFoldDB" id="A0A3L8AA53"/>
<proteinExistence type="predicted"/>
<dbReference type="SMART" id="SM00729">
    <property type="entry name" value="Elp3"/>
    <property type="match status" value="1"/>
</dbReference>
<dbReference type="EMBL" id="RAZM01000010">
    <property type="protein sequence ID" value="RLT81056.1"/>
    <property type="molecule type" value="Genomic_DNA"/>
</dbReference>
<sequence>MYQLSFYNYYVNNGDRTIYFNSISGQIFSVSEQEHIFLQNQFNDLISFELEYNSVFKKFVDWEFITDMERDQKDVIRLINHKKVFLDKTYRLVINPTLECNFRCWYCYEDHVAGKMNEETIEKIKKHVKLMIKEERISSLLLDWFGGEPLLYFDEIIVPLSEQLRDIMTENGLPFFTQATTNGSLITEERAKKMNELGMKHFQITLDGDEKRHNRIRNMNGAPSYKQILQGIYYLCDNIPDVNVTLRINYDTQTLEKSNMKEVFEMIPAKYRHKISPSFQRVWQTESKRNEEGNNPNKLAIFEYCKELGYDAENPSSCLSVLKGHTCYVDRYYHTEINFDGKIYKCTARAYSDEYVLGELQDDGHILWNQEKMRKMYAKATFENEMCLACKHMPLCTGPCSQKLMETPKELLHTICPLTTADVNVDTFIRNLYDGKMKALQAAKSIS</sequence>
<dbReference type="NCBIfam" id="TIGR04085">
    <property type="entry name" value="rSAM_more_4Fe4S"/>
    <property type="match status" value="1"/>
</dbReference>
<protein>
    <submittedName>
        <fullName evidence="8">Radical SAM protein</fullName>
    </submittedName>
</protein>
<organism evidence="8 9">
    <name type="scientific">Bacteroides acidifaciens</name>
    <dbReference type="NCBI Taxonomy" id="85831"/>
    <lineage>
        <taxon>Bacteria</taxon>
        <taxon>Pseudomonadati</taxon>
        <taxon>Bacteroidota</taxon>
        <taxon>Bacteroidia</taxon>
        <taxon>Bacteroidales</taxon>
        <taxon>Bacteroidaceae</taxon>
        <taxon>Bacteroides</taxon>
    </lineage>
</organism>
<dbReference type="SFLD" id="SFLDG01067">
    <property type="entry name" value="SPASM/twitch_domain_containing"/>
    <property type="match status" value="1"/>
</dbReference>
<dbReference type="GO" id="GO:0046872">
    <property type="term" value="F:metal ion binding"/>
    <property type="evidence" value="ECO:0007669"/>
    <property type="project" value="UniProtKB-KW"/>
</dbReference>
<comment type="cofactor">
    <cofactor evidence="1">
        <name>[4Fe-4S] cluster</name>
        <dbReference type="ChEBI" id="CHEBI:49883"/>
    </cofactor>
</comment>
<evidence type="ECO:0000256" key="3">
    <source>
        <dbReference type="ARBA" id="ARBA00022691"/>
    </source>
</evidence>
<keyword evidence="5" id="KW-0408">Iron</keyword>
<dbReference type="PANTHER" id="PTHR43787">
    <property type="entry name" value="FEMO COFACTOR BIOSYNTHESIS PROTEIN NIFB-RELATED"/>
    <property type="match status" value="1"/>
</dbReference>
<comment type="caution">
    <text evidence="8">The sequence shown here is derived from an EMBL/GenBank/DDBJ whole genome shotgun (WGS) entry which is preliminary data.</text>
</comment>
<evidence type="ECO:0000313" key="8">
    <source>
        <dbReference type="EMBL" id="RLT81056.1"/>
    </source>
</evidence>
<evidence type="ECO:0000256" key="1">
    <source>
        <dbReference type="ARBA" id="ARBA00001966"/>
    </source>
</evidence>
<keyword evidence="6" id="KW-0411">Iron-sulfur</keyword>
<dbReference type="SUPFAM" id="SSF102114">
    <property type="entry name" value="Radical SAM enzymes"/>
    <property type="match status" value="1"/>
</dbReference>
<evidence type="ECO:0000313" key="9">
    <source>
        <dbReference type="Proteomes" id="UP000267159"/>
    </source>
</evidence>
<evidence type="ECO:0000256" key="5">
    <source>
        <dbReference type="ARBA" id="ARBA00023004"/>
    </source>
</evidence>
<dbReference type="InterPro" id="IPR013785">
    <property type="entry name" value="Aldolase_TIM"/>
</dbReference>
<dbReference type="UniPathway" id="UPA00782"/>
<evidence type="ECO:0000256" key="2">
    <source>
        <dbReference type="ARBA" id="ARBA00022485"/>
    </source>
</evidence>
<dbReference type="PROSITE" id="PS51918">
    <property type="entry name" value="RADICAL_SAM"/>
    <property type="match status" value="1"/>
</dbReference>
<dbReference type="STRING" id="1235814.GCA_000613385_04911"/>
<dbReference type="GO" id="GO:0051539">
    <property type="term" value="F:4 iron, 4 sulfur cluster binding"/>
    <property type="evidence" value="ECO:0007669"/>
    <property type="project" value="UniProtKB-KW"/>
</dbReference>
<dbReference type="InterPro" id="IPR007197">
    <property type="entry name" value="rSAM"/>
</dbReference>
<evidence type="ECO:0000259" key="7">
    <source>
        <dbReference type="PROSITE" id="PS51918"/>
    </source>
</evidence>
<accession>A0A3L8AA53</accession>
<dbReference type="CDD" id="cd01335">
    <property type="entry name" value="Radical_SAM"/>
    <property type="match status" value="1"/>
</dbReference>
<dbReference type="GO" id="GO:0003824">
    <property type="term" value="F:catalytic activity"/>
    <property type="evidence" value="ECO:0007669"/>
    <property type="project" value="InterPro"/>
</dbReference>
<dbReference type="Gene3D" id="3.20.20.70">
    <property type="entry name" value="Aldolase class I"/>
    <property type="match status" value="1"/>
</dbReference>
<dbReference type="Pfam" id="PF04055">
    <property type="entry name" value="Radical_SAM"/>
    <property type="match status" value="1"/>
</dbReference>
<feature type="domain" description="Radical SAM core" evidence="7">
    <location>
        <begin position="86"/>
        <end position="311"/>
    </location>
</feature>
<dbReference type="PANTHER" id="PTHR43787:SF3">
    <property type="entry name" value="ARYLSULFATASE REGULATORY PROTEIN"/>
    <property type="match status" value="1"/>
</dbReference>
<dbReference type="RefSeq" id="WP_121765624.1">
    <property type="nucleotide sequence ID" value="NZ_CAMWAK010000029.1"/>
</dbReference>
<dbReference type="InterPro" id="IPR006638">
    <property type="entry name" value="Elp3/MiaA/NifB-like_rSAM"/>
</dbReference>
<reference evidence="8 9" key="1">
    <citation type="submission" date="2018-09" db="EMBL/GenBank/DDBJ databases">
        <title>Murine metabolic-syndrome-specific gut microbial biobank.</title>
        <authorList>
            <person name="Liu C."/>
        </authorList>
    </citation>
    <scope>NUCLEOTIDE SEQUENCE [LARGE SCALE GENOMIC DNA]</scope>
    <source>
        <strain evidence="8 9">0.1X-D8-26</strain>
    </source>
</reference>
<dbReference type="SFLD" id="SFLDS00029">
    <property type="entry name" value="Radical_SAM"/>
    <property type="match status" value="1"/>
</dbReference>
<dbReference type="InterPro" id="IPR023885">
    <property type="entry name" value="4Fe4S-binding_SPASM_dom"/>
</dbReference>
<keyword evidence="2" id="KW-0004">4Fe-4S</keyword>
<evidence type="ECO:0000256" key="4">
    <source>
        <dbReference type="ARBA" id="ARBA00022723"/>
    </source>
</evidence>
<gene>
    <name evidence="8" type="ORF">D7Y07_05130</name>
</gene>